<dbReference type="Gene3D" id="2.60.450.10">
    <property type="entry name" value="Lipopolysaccharide (LPS) transport protein A like domain"/>
    <property type="match status" value="3"/>
</dbReference>
<reference evidence="3 4" key="1">
    <citation type="submission" date="2013-08" db="EMBL/GenBank/DDBJ databases">
        <authorList>
            <person name="Weinstock G."/>
            <person name="Sodergren E."/>
            <person name="Wylie T."/>
            <person name="Fulton L."/>
            <person name="Fulton R."/>
            <person name="Fronick C."/>
            <person name="O'Laughlin M."/>
            <person name="Godfrey J."/>
            <person name="Miner T."/>
            <person name="Herter B."/>
            <person name="Appelbaum E."/>
            <person name="Cordes M."/>
            <person name="Lek S."/>
            <person name="Wollam A."/>
            <person name="Pepin K.H."/>
            <person name="Palsikar V.B."/>
            <person name="Mitreva M."/>
            <person name="Wilson R.K."/>
        </authorList>
    </citation>
    <scope>NUCLEOTIDE SEQUENCE [LARGE SCALE GENOMIC DNA]</scope>
    <source>
        <strain evidence="3 4">ATCC 15930</strain>
    </source>
</reference>
<accession>A0A069QHD8</accession>
<evidence type="ECO:0000259" key="2">
    <source>
        <dbReference type="Pfam" id="PF13100"/>
    </source>
</evidence>
<organism evidence="3 4">
    <name type="scientific">Hoylesella loescheii DSM 19665 = JCM 12249 = ATCC 15930</name>
    <dbReference type="NCBI Taxonomy" id="1122985"/>
    <lineage>
        <taxon>Bacteria</taxon>
        <taxon>Pseudomonadati</taxon>
        <taxon>Bacteroidota</taxon>
        <taxon>Bacteroidia</taxon>
        <taxon>Bacteroidales</taxon>
        <taxon>Prevotellaceae</taxon>
        <taxon>Hoylesella</taxon>
    </lineage>
</organism>
<proteinExistence type="predicted"/>
<feature type="domain" description="Organic solvent tolerance-like N-terminal" evidence="2">
    <location>
        <begin position="46"/>
        <end position="203"/>
    </location>
</feature>
<protein>
    <recommendedName>
        <fullName evidence="2">Organic solvent tolerance-like N-terminal domain-containing protein</fullName>
    </recommendedName>
</protein>
<dbReference type="RefSeq" id="WP_026292525.1">
    <property type="nucleotide sequence ID" value="NZ_KB899216.1"/>
</dbReference>
<gene>
    <name evidence="3" type="ORF">HMPREF1991_01806</name>
</gene>
<evidence type="ECO:0000313" key="3">
    <source>
        <dbReference type="EMBL" id="KDR52107.1"/>
    </source>
</evidence>
<sequence length="628" mass="71284">MRLKPISTSNGGRHSGVLWALLCLFVLCLLPAIAQKKVKTAAKTDDRVYLVHSDELRYDQFGPVPDAQIVKGKVQFMHKGARMWCDSAYFYQQTNSFRAFGHVRMVQGDTLSLTCERAFYDGQAQMMEARQNVWLKHRGQTLNTDSLNYDRLYNNAYFFEGGTLTDKNQKLVADWGQYNTQTREAVFYYNVKMIEGDRVITTDTLHYNTQNSMAHVLGPSKITSKNGEIETRDGYFDTKSSKSKLFGRSTVNDKDKTITGDSLYYDDKTGQSEGYGDVVYVDKKNKNSLLCQHFNYNEKTGLGWATGKLLAKDYSQKDTLYVHADSVKLFTYNINTDSVYRLAHCFRHVRAYRTDVQAVCDSMVANSKDSCLTMYRDPIVWNANRQLLGEVIKVYMQDSTVREAHVLGQALSIEQMPDSVHFNQLSSRDMFAYFVDGNVRRNDAVSNVRSIYYSVDDKDSTLIGLNYLETDTMRMYISAQRKLQKIWTCRFEATLYPMTQIPPGKEKLESFGWFDYVRPLSKDDLYEWRPKAAGTELKKVQPRVLPKQRLDDDENNKVDAHSDTGQATGETTEQTATNGEHVTDSTATRVKTAVVASGKTTAKTDSSSSTTKKTSVKSGGVATKRKAK</sequence>
<name>A0A069QHD8_HOYLO</name>
<dbReference type="Pfam" id="PF13100">
    <property type="entry name" value="OstA_2"/>
    <property type="match status" value="1"/>
</dbReference>
<feature type="compositionally biased region" description="Low complexity" evidence="1">
    <location>
        <begin position="564"/>
        <end position="577"/>
    </location>
</feature>
<dbReference type="eggNOG" id="COG1452">
    <property type="taxonomic scope" value="Bacteria"/>
</dbReference>
<feature type="compositionally biased region" description="Low complexity" evidence="1">
    <location>
        <begin position="599"/>
        <end position="618"/>
    </location>
</feature>
<dbReference type="Proteomes" id="UP000027442">
    <property type="component" value="Unassembled WGS sequence"/>
</dbReference>
<comment type="caution">
    <text evidence="3">The sequence shown here is derived from an EMBL/GenBank/DDBJ whole genome shotgun (WGS) entry which is preliminary data.</text>
</comment>
<dbReference type="AlphaFoldDB" id="A0A069QHD8"/>
<dbReference type="InterPro" id="IPR005653">
    <property type="entry name" value="OstA-like_N"/>
</dbReference>
<evidence type="ECO:0000313" key="4">
    <source>
        <dbReference type="Proteomes" id="UP000027442"/>
    </source>
</evidence>
<evidence type="ECO:0000256" key="1">
    <source>
        <dbReference type="SAM" id="MobiDB-lite"/>
    </source>
</evidence>
<dbReference type="HOGENOM" id="CLU_014976_1_1_10"/>
<dbReference type="EMBL" id="JNGW01000077">
    <property type="protein sequence ID" value="KDR52107.1"/>
    <property type="molecule type" value="Genomic_DNA"/>
</dbReference>
<feature type="region of interest" description="Disordered" evidence="1">
    <location>
        <begin position="539"/>
        <end position="628"/>
    </location>
</feature>
<feature type="compositionally biased region" description="Polar residues" evidence="1">
    <location>
        <begin position="578"/>
        <end position="589"/>
    </location>
</feature>
<dbReference type="PATRIC" id="fig|1122985.7.peg.1880"/>
<keyword evidence="4" id="KW-1185">Reference proteome</keyword>